<feature type="compositionally biased region" description="Basic residues" evidence="1">
    <location>
        <begin position="44"/>
        <end position="55"/>
    </location>
</feature>
<reference evidence="2" key="1">
    <citation type="submission" date="2021-01" db="EMBL/GenBank/DDBJ databases">
        <authorList>
            <person name="Corre E."/>
            <person name="Pelletier E."/>
            <person name="Niang G."/>
            <person name="Scheremetjew M."/>
            <person name="Finn R."/>
            <person name="Kale V."/>
            <person name="Holt S."/>
            <person name="Cochrane G."/>
            <person name="Meng A."/>
            <person name="Brown T."/>
            <person name="Cohen L."/>
        </authorList>
    </citation>
    <scope>NUCLEOTIDE SEQUENCE</scope>
    <source>
        <strain evidence="2">Pop2</strain>
    </source>
</reference>
<name>A0A7S1YTA9_9STRA</name>
<gene>
    <name evidence="2" type="ORF">DBRI1063_LOCUS5184</name>
</gene>
<dbReference type="AlphaFoldDB" id="A0A7S1YTA9"/>
<feature type="compositionally biased region" description="Low complexity" evidence="1">
    <location>
        <begin position="26"/>
        <end position="43"/>
    </location>
</feature>
<accession>A0A7S1YTA9</accession>
<evidence type="ECO:0000256" key="1">
    <source>
        <dbReference type="SAM" id="MobiDB-lite"/>
    </source>
</evidence>
<dbReference type="EMBL" id="HBGN01008111">
    <property type="protein sequence ID" value="CAD9319021.1"/>
    <property type="molecule type" value="Transcribed_RNA"/>
</dbReference>
<sequence>MPTTITSFRKDLRSVSGGVEPKKNATKVSTAATTTTTATAATTKSRKVRKIRSQSRRSFPTQQIRRKGKGGSRENEVKQKSNIANALVEDKYLAEKARDCLVSTLESMVKLNFSEGIRSIHWGGATLIMRAYALLVYRAGIGAGSSPGSGSKFVERAMRAIHALVSVVVTQQNQVDEKCVKSLSTFEENNRTENTSSSKAVSKPSAPANVSDQFCIMALCAATITCAEFPPIGNNSHAQIFMESDASEACWSCLLSLLKLSSSHLYSVFLSRIAAFIAAEDATELRRLVIINSSLTDVFDNGRFAVGMDEHLSPPQAATTEDAEKSLKDEAFFNFCRWASPKLQDVQWSNLVKSGLTPDALSTDVMAVVDAMRRCHATDNELDELVKNTLNDASRCEVLFYHQTGVLVFLTNAVDMLLKRSEPRIPIVSPIQLERLTSKITWQQCTRNHNNNSLDLANENNERRCQFVLQVVYAFVFFDKIEDSAFAIDPRSLPLTEALDFCNFCVEGKKERDVFGIRCIHSKLKALTLKHCPEIMEMPLSSTKNPMNYGLIISDEGAITPDRVFITIRECLQGNSRTDPSGCRAERFFFQSRMHFHSAIIDTKAACALLSTRHSPPPFFTYSALCRDPLVLLKCHISVWKCKGLRRIILSILRRALDANEYITYETAPTKEVALEILSVRDTIVARCLLIAGSGSFVIGNGRKEASSPIHCPMTMGFIRSMVARQKGLVAMLLKQGLPEGAVDWLVEFVPESLLDAPLITSCLSERNSLTAAERLTMADAALRIAIVHGSRDESEAQPLTYAALTVLVSSFFLVLGPIGVPVNVICEEGGQDVTQVCRKATFRMLKAMQKIRGSRVSLKNEVNMALSKIAGLCKSEGVMTGVVGIIASKRKSLLKEIWDAVTRANNAMGGTLQI</sequence>
<organism evidence="2">
    <name type="scientific">Ditylum brightwellii</name>
    <dbReference type="NCBI Taxonomy" id="49249"/>
    <lineage>
        <taxon>Eukaryota</taxon>
        <taxon>Sar</taxon>
        <taxon>Stramenopiles</taxon>
        <taxon>Ochrophyta</taxon>
        <taxon>Bacillariophyta</taxon>
        <taxon>Mediophyceae</taxon>
        <taxon>Lithodesmiophycidae</taxon>
        <taxon>Lithodesmiales</taxon>
        <taxon>Lithodesmiaceae</taxon>
        <taxon>Ditylum</taxon>
    </lineage>
</organism>
<evidence type="ECO:0000313" key="2">
    <source>
        <dbReference type="EMBL" id="CAD9319021.1"/>
    </source>
</evidence>
<feature type="region of interest" description="Disordered" evidence="1">
    <location>
        <begin position="1"/>
        <end position="78"/>
    </location>
</feature>
<protein>
    <submittedName>
        <fullName evidence="2">Uncharacterized protein</fullName>
    </submittedName>
</protein>
<proteinExistence type="predicted"/>